<dbReference type="EMBL" id="CP042190">
    <property type="protein sequence ID" value="QDS71471.1"/>
    <property type="molecule type" value="Genomic_DNA"/>
</dbReference>
<dbReference type="InterPro" id="IPR053157">
    <property type="entry name" value="Sterol_Uptake_Regulator"/>
</dbReference>
<dbReference type="SUPFAM" id="SSF46565">
    <property type="entry name" value="Chaperone J-domain"/>
    <property type="match status" value="1"/>
</dbReference>
<proteinExistence type="predicted"/>
<keyword evidence="1" id="KW-0812">Transmembrane</keyword>
<dbReference type="CDD" id="cd06257">
    <property type="entry name" value="DnaJ"/>
    <property type="match status" value="1"/>
</dbReference>
<dbReference type="PROSITE" id="PS50076">
    <property type="entry name" value="DNAJ_2"/>
    <property type="match status" value="1"/>
</dbReference>
<dbReference type="InterPro" id="IPR036869">
    <property type="entry name" value="J_dom_sf"/>
</dbReference>
<dbReference type="Gene3D" id="1.10.287.110">
    <property type="entry name" value="DnaJ domain"/>
    <property type="match status" value="1"/>
</dbReference>
<evidence type="ECO:0000259" key="2">
    <source>
        <dbReference type="PROSITE" id="PS50076"/>
    </source>
</evidence>
<protein>
    <recommendedName>
        <fullName evidence="2">J domain-containing protein</fullName>
    </recommendedName>
</protein>
<gene>
    <name evidence="3" type="ORF">FKW77_004183</name>
</gene>
<keyword evidence="1" id="KW-0472">Membrane</keyword>
<feature type="domain" description="J" evidence="2">
    <location>
        <begin position="322"/>
        <end position="394"/>
    </location>
</feature>
<dbReference type="Proteomes" id="UP000316270">
    <property type="component" value="Chromosome 6"/>
</dbReference>
<dbReference type="SMART" id="SM00271">
    <property type="entry name" value="DnaJ"/>
    <property type="match status" value="1"/>
</dbReference>
<dbReference type="STRING" id="50376.A0A517L770"/>
<dbReference type="InterPro" id="IPR001623">
    <property type="entry name" value="DnaJ_domain"/>
</dbReference>
<dbReference type="PANTHER" id="PTHR47784">
    <property type="entry name" value="STEROL UPTAKE CONTROL PROTEIN 2"/>
    <property type="match status" value="1"/>
</dbReference>
<feature type="transmembrane region" description="Helical" evidence="1">
    <location>
        <begin position="452"/>
        <end position="471"/>
    </location>
</feature>
<accession>A0A517L770</accession>
<dbReference type="Pfam" id="PF00226">
    <property type="entry name" value="DnaJ"/>
    <property type="match status" value="1"/>
</dbReference>
<organism evidence="3 4">
    <name type="scientific">Venturia effusa</name>
    <dbReference type="NCBI Taxonomy" id="50376"/>
    <lineage>
        <taxon>Eukaryota</taxon>
        <taxon>Fungi</taxon>
        <taxon>Dikarya</taxon>
        <taxon>Ascomycota</taxon>
        <taxon>Pezizomycotina</taxon>
        <taxon>Dothideomycetes</taxon>
        <taxon>Pleosporomycetidae</taxon>
        <taxon>Venturiales</taxon>
        <taxon>Venturiaceae</taxon>
        <taxon>Venturia</taxon>
    </lineage>
</organism>
<dbReference type="OrthoDB" id="445556at2759"/>
<name>A0A517L770_9PEZI</name>
<keyword evidence="4" id="KW-1185">Reference proteome</keyword>
<evidence type="ECO:0000313" key="3">
    <source>
        <dbReference type="EMBL" id="QDS71471.1"/>
    </source>
</evidence>
<evidence type="ECO:0000313" key="4">
    <source>
        <dbReference type="Proteomes" id="UP000316270"/>
    </source>
</evidence>
<dbReference type="PANTHER" id="PTHR47784:SF5">
    <property type="entry name" value="STEROL UPTAKE CONTROL PROTEIN 2"/>
    <property type="match status" value="1"/>
</dbReference>
<reference evidence="3 4" key="1">
    <citation type="submission" date="2019-07" db="EMBL/GenBank/DDBJ databases">
        <title>Finished genome of Venturia effusa.</title>
        <authorList>
            <person name="Young C.A."/>
            <person name="Cox M.P."/>
            <person name="Ganley A.R.D."/>
            <person name="David W.J."/>
        </authorList>
    </citation>
    <scope>NUCLEOTIDE SEQUENCE [LARGE SCALE GENOMIC DNA]</scope>
    <source>
        <strain evidence="4">albino</strain>
    </source>
</reference>
<sequence>MALSRYREEIQTLSSKNCHALFATALVIATTSLALSSYGTIVPDGHTLSIDTIIEPLTLVRGTADIVGMAWEWLSVGPLGMLINSRYPPQNGQALLPEAIEGQFCGLRRMVDTMYSANEDQRKVLEALRLLEGIFGEVIDLLKKDSCSSHYSDPGICWKWAALVPQEFMALVRDLDGGALVILAHFTILLTPWGNKWYLRGWARRCIEGIVHFVDKKWHPWLEWPQAILRDGFSVFTSTDHGSKTATEDMEDDKGAILKAVSEPRDETRPELHFSTTTAQCHTRQTYATVKDGLLSQDKKSWSQDEAQIAWPSPEPPQRVPTPYQILDVQRGAAYTKTDRFYSLVKLYHPDRHDHPDAISSLSTQARLDRYRLTLNAHSILSDPAKRAAYDLFGAGWAGKDVAETIVPDFKYTTEARKAAMGNATWEDWEKWYDEFRKPGDPLRTGPQKPVFLSNSAFISIVAFLAALAGVGQATRADNMSQSFIAQRDAAHDKALAELHRYKGAKSGWNKEQRIEEFLRDRDPEAYHDESVKKMMLGMDICDNGVPVTRDNDLRRKYN</sequence>
<evidence type="ECO:0000256" key="1">
    <source>
        <dbReference type="SAM" id="Phobius"/>
    </source>
</evidence>
<keyword evidence="1" id="KW-1133">Transmembrane helix</keyword>
<dbReference type="GO" id="GO:0001228">
    <property type="term" value="F:DNA-binding transcription activator activity, RNA polymerase II-specific"/>
    <property type="evidence" value="ECO:0007669"/>
    <property type="project" value="TreeGrafter"/>
</dbReference>
<dbReference type="AlphaFoldDB" id="A0A517L770"/>